<evidence type="ECO:0000313" key="2">
    <source>
        <dbReference type="Proteomes" id="UP001152622"/>
    </source>
</evidence>
<keyword evidence="2" id="KW-1185">Reference proteome</keyword>
<organism evidence="1 2">
    <name type="scientific">Synaphobranchus kaupii</name>
    <name type="common">Kaup's arrowtooth eel</name>
    <dbReference type="NCBI Taxonomy" id="118154"/>
    <lineage>
        <taxon>Eukaryota</taxon>
        <taxon>Metazoa</taxon>
        <taxon>Chordata</taxon>
        <taxon>Craniata</taxon>
        <taxon>Vertebrata</taxon>
        <taxon>Euteleostomi</taxon>
        <taxon>Actinopterygii</taxon>
        <taxon>Neopterygii</taxon>
        <taxon>Teleostei</taxon>
        <taxon>Anguilliformes</taxon>
        <taxon>Synaphobranchidae</taxon>
        <taxon>Synaphobranchus</taxon>
    </lineage>
</organism>
<dbReference type="Proteomes" id="UP001152622">
    <property type="component" value="Chromosome 2"/>
</dbReference>
<gene>
    <name evidence="1" type="ORF">SKAU_G00048770</name>
</gene>
<sequence>MWGNLRALAPPTCELGSALPFSNSALDHTIPPLAFVHKKIQIQIFLQASRTSRWGFVSRQPRPAVEQVQGVTVTGRYLGPERPAAYQLLLRAEGCSCRAV</sequence>
<evidence type="ECO:0000313" key="1">
    <source>
        <dbReference type="EMBL" id="KAJ8374297.1"/>
    </source>
</evidence>
<dbReference type="EMBL" id="JAINUF010000002">
    <property type="protein sequence ID" value="KAJ8374297.1"/>
    <property type="molecule type" value="Genomic_DNA"/>
</dbReference>
<name>A0A9Q1J9J8_SYNKA</name>
<accession>A0A9Q1J9J8</accession>
<reference evidence="1" key="1">
    <citation type="journal article" date="2023" name="Science">
        <title>Genome structures resolve the early diversification of teleost fishes.</title>
        <authorList>
            <person name="Parey E."/>
            <person name="Louis A."/>
            <person name="Montfort J."/>
            <person name="Bouchez O."/>
            <person name="Roques C."/>
            <person name="Iampietro C."/>
            <person name="Lluch J."/>
            <person name="Castinel A."/>
            <person name="Donnadieu C."/>
            <person name="Desvignes T."/>
            <person name="Floi Bucao C."/>
            <person name="Jouanno E."/>
            <person name="Wen M."/>
            <person name="Mejri S."/>
            <person name="Dirks R."/>
            <person name="Jansen H."/>
            <person name="Henkel C."/>
            <person name="Chen W.J."/>
            <person name="Zahm M."/>
            <person name="Cabau C."/>
            <person name="Klopp C."/>
            <person name="Thompson A.W."/>
            <person name="Robinson-Rechavi M."/>
            <person name="Braasch I."/>
            <person name="Lecointre G."/>
            <person name="Bobe J."/>
            <person name="Postlethwait J.H."/>
            <person name="Berthelot C."/>
            <person name="Roest Crollius H."/>
            <person name="Guiguen Y."/>
        </authorList>
    </citation>
    <scope>NUCLEOTIDE SEQUENCE</scope>
    <source>
        <strain evidence="1">WJC10195</strain>
    </source>
</reference>
<comment type="caution">
    <text evidence="1">The sequence shown here is derived from an EMBL/GenBank/DDBJ whole genome shotgun (WGS) entry which is preliminary data.</text>
</comment>
<dbReference type="AlphaFoldDB" id="A0A9Q1J9J8"/>
<proteinExistence type="predicted"/>
<protein>
    <submittedName>
        <fullName evidence="1">Uncharacterized protein</fullName>
    </submittedName>
</protein>